<dbReference type="EMBL" id="JH658686">
    <property type="protein sequence ID" value="EXK76764.1"/>
    <property type="molecule type" value="Genomic_DNA"/>
</dbReference>
<dbReference type="AlphaFoldDB" id="X0BE74"/>
<organism evidence="1 2">
    <name type="scientific">Fusarium oxysporum f. sp. raphani 54005</name>
    <dbReference type="NCBI Taxonomy" id="1089458"/>
    <lineage>
        <taxon>Eukaryota</taxon>
        <taxon>Fungi</taxon>
        <taxon>Dikarya</taxon>
        <taxon>Ascomycota</taxon>
        <taxon>Pezizomycotina</taxon>
        <taxon>Sordariomycetes</taxon>
        <taxon>Hypocreomycetidae</taxon>
        <taxon>Hypocreales</taxon>
        <taxon>Nectriaceae</taxon>
        <taxon>Fusarium</taxon>
        <taxon>Fusarium oxysporum species complex</taxon>
    </lineage>
</organism>
<accession>X0BE74</accession>
<reference evidence="1 2" key="1">
    <citation type="submission" date="2011-11" db="EMBL/GenBank/DDBJ databases">
        <title>The Genome Sequence of Fusarium oxysporum PHW815.</title>
        <authorList>
            <consortium name="The Broad Institute Genome Sequencing Platform"/>
            <person name="Ma L.-J."/>
            <person name="Gale L.R."/>
            <person name="Schwartz D.C."/>
            <person name="Zhou S."/>
            <person name="Corby-Kistler H."/>
            <person name="Young S.K."/>
            <person name="Zeng Q."/>
            <person name="Gargeya S."/>
            <person name="Fitzgerald M."/>
            <person name="Haas B."/>
            <person name="Abouelleil A."/>
            <person name="Alvarado L."/>
            <person name="Arachchi H.M."/>
            <person name="Berlin A."/>
            <person name="Brown A."/>
            <person name="Chapman S.B."/>
            <person name="Chen Z."/>
            <person name="Dunbar C."/>
            <person name="Freedman E."/>
            <person name="Gearin G."/>
            <person name="Goldberg J."/>
            <person name="Griggs A."/>
            <person name="Gujja S."/>
            <person name="Heiman D."/>
            <person name="Howarth C."/>
            <person name="Larson L."/>
            <person name="Lui A."/>
            <person name="MacDonald P.J.P."/>
            <person name="Montmayeur A."/>
            <person name="Murphy C."/>
            <person name="Neiman D."/>
            <person name="Pearson M."/>
            <person name="Priest M."/>
            <person name="Roberts A."/>
            <person name="Saif S."/>
            <person name="Shea T."/>
            <person name="Shenoy N."/>
            <person name="Sisk P."/>
            <person name="Stolte C."/>
            <person name="Sykes S."/>
            <person name="Wortman J."/>
            <person name="Nusbaum C."/>
            <person name="Birren B."/>
        </authorList>
    </citation>
    <scope>NUCLEOTIDE SEQUENCE [LARGE SCALE GENOMIC DNA]</scope>
    <source>
        <strain evidence="1 2">54005</strain>
    </source>
</reference>
<proteinExistence type="predicted"/>
<dbReference type="HOGENOM" id="CLU_2121225_0_0_1"/>
<gene>
    <name evidence="1" type="ORF">FOQG_18501</name>
</gene>
<evidence type="ECO:0000313" key="2">
    <source>
        <dbReference type="Proteomes" id="UP000030663"/>
    </source>
</evidence>
<name>X0BE74_FUSOX</name>
<dbReference type="Proteomes" id="UP000030663">
    <property type="component" value="Unassembled WGS sequence"/>
</dbReference>
<evidence type="ECO:0000313" key="1">
    <source>
        <dbReference type="EMBL" id="EXK76764.1"/>
    </source>
</evidence>
<sequence length="114" mass="12272">MFLTESGAARSLPTVATNLFAMAFRIAKELFDIFGSQCHIPLPCIINPLPSIAVLDTVADTLAQPCCDLTIDSHVDRLANQPTAFNIAAILLSQFNSLCSSSDTVPTIWHLLAL</sequence>
<keyword evidence="2" id="KW-1185">Reference proteome</keyword>
<protein>
    <submittedName>
        <fullName evidence="1">Uncharacterized protein</fullName>
    </submittedName>
</protein>